<dbReference type="InterPro" id="IPR036101">
    <property type="entry name" value="CarD-like/TRCF_RID_sf"/>
</dbReference>
<proteinExistence type="predicted"/>
<dbReference type="SUPFAM" id="SSF141259">
    <property type="entry name" value="CarD-like"/>
    <property type="match status" value="1"/>
</dbReference>
<keyword evidence="4" id="KW-1185">Reference proteome</keyword>
<accession>A0A2A3YKC9</accession>
<protein>
    <submittedName>
        <fullName evidence="3">CarD family transcriptional regulator</fullName>
    </submittedName>
</protein>
<evidence type="ECO:0000313" key="3">
    <source>
        <dbReference type="EMBL" id="PCC40202.1"/>
    </source>
</evidence>
<dbReference type="InterPro" id="IPR052531">
    <property type="entry name" value="CarD-like_regulator"/>
</dbReference>
<feature type="region of interest" description="Disordered" evidence="1">
    <location>
        <begin position="1"/>
        <end position="23"/>
    </location>
</feature>
<evidence type="ECO:0000313" key="4">
    <source>
        <dbReference type="Proteomes" id="UP000218598"/>
    </source>
</evidence>
<reference evidence="3 4" key="1">
    <citation type="journal article" date="2017" name="Elife">
        <title>Extensive horizontal gene transfer in cheese-associated bacteria.</title>
        <authorList>
            <person name="Bonham K.S."/>
            <person name="Wolfe B.E."/>
            <person name="Dutton R.J."/>
        </authorList>
    </citation>
    <scope>NUCLEOTIDE SEQUENCE [LARGE SCALE GENOMIC DNA]</scope>
    <source>
        <strain evidence="3 4">341_9</strain>
    </source>
</reference>
<name>A0A2A3YKC9_9MICO</name>
<dbReference type="Pfam" id="PF02559">
    <property type="entry name" value="CarD_TRCF_RID"/>
    <property type="match status" value="1"/>
</dbReference>
<dbReference type="Pfam" id="PF21095">
    <property type="entry name" value="CarD_C"/>
    <property type="match status" value="1"/>
</dbReference>
<sequence>MSVATPPVDTAAPKPGDVLTHPVHGPVRIVNSCTRVVRGEDREYVDMEVIGDEMRISVPADGKDVIGLRALLEEKQIGELIEQLSQPIEPPEKKASWAHRIKTLTMQLQSGRLSDRIDVIRGILGDSGGAPSSLAERNLLKQAVGPLAAEIAIARKVTKDEAEALLHETAERAVAAGAPAAA</sequence>
<dbReference type="EMBL" id="NRGR01000008">
    <property type="protein sequence ID" value="PCC40202.1"/>
    <property type="molecule type" value="Genomic_DNA"/>
</dbReference>
<comment type="caution">
    <text evidence="3">The sequence shown here is derived from an EMBL/GenBank/DDBJ whole genome shotgun (WGS) entry which is preliminary data.</text>
</comment>
<evidence type="ECO:0000259" key="2">
    <source>
        <dbReference type="SMART" id="SM01058"/>
    </source>
</evidence>
<dbReference type="InterPro" id="IPR042215">
    <property type="entry name" value="CarD-like_C"/>
</dbReference>
<dbReference type="GeneID" id="95326622"/>
<dbReference type="OrthoDB" id="4966216at2"/>
<dbReference type="AlphaFoldDB" id="A0A2A3YKC9"/>
<dbReference type="PANTHER" id="PTHR38447">
    <property type="entry name" value="TRANSCRIPTION FACTOR YDEB-RELATED"/>
    <property type="match status" value="1"/>
</dbReference>
<dbReference type="GO" id="GO:0009303">
    <property type="term" value="P:rRNA transcription"/>
    <property type="evidence" value="ECO:0007669"/>
    <property type="project" value="TreeGrafter"/>
</dbReference>
<dbReference type="Gene3D" id="1.20.58.1290">
    <property type="entry name" value="CarD-like, C-terminal domain"/>
    <property type="match status" value="1"/>
</dbReference>
<dbReference type="Proteomes" id="UP000218598">
    <property type="component" value="Unassembled WGS sequence"/>
</dbReference>
<dbReference type="InterPro" id="IPR003711">
    <property type="entry name" value="CarD-like/TRCF_RID"/>
</dbReference>
<dbReference type="PANTHER" id="PTHR38447:SF1">
    <property type="entry name" value="RNA POLYMERASE-BINDING TRANSCRIPTION FACTOR CARD"/>
    <property type="match status" value="1"/>
</dbReference>
<organism evidence="3 4">
    <name type="scientific">Brachybacterium alimentarium</name>
    <dbReference type="NCBI Taxonomy" id="47845"/>
    <lineage>
        <taxon>Bacteria</taxon>
        <taxon>Bacillati</taxon>
        <taxon>Actinomycetota</taxon>
        <taxon>Actinomycetes</taxon>
        <taxon>Micrococcales</taxon>
        <taxon>Dermabacteraceae</taxon>
        <taxon>Brachybacterium</taxon>
    </lineage>
</organism>
<dbReference type="RefSeq" id="WP_096163987.1">
    <property type="nucleotide sequence ID" value="NZ_BAAAIQ010000005.1"/>
</dbReference>
<gene>
    <name evidence="3" type="ORF">CIK66_06130</name>
</gene>
<dbReference type="SMART" id="SM01058">
    <property type="entry name" value="CarD_TRCF"/>
    <property type="match status" value="1"/>
</dbReference>
<evidence type="ECO:0000256" key="1">
    <source>
        <dbReference type="SAM" id="MobiDB-lite"/>
    </source>
</evidence>
<feature type="domain" description="CarD-like/TRCF RNAP-interacting" evidence="2">
    <location>
        <begin position="12"/>
        <end position="124"/>
    </location>
</feature>
<dbReference type="Gene3D" id="2.40.10.170">
    <property type="match status" value="1"/>
</dbReference>
<dbReference type="InterPro" id="IPR048792">
    <property type="entry name" value="CarD_C"/>
</dbReference>